<accession>S5AIT8</accession>
<reference evidence="1 2" key="1">
    <citation type="journal article" date="2013" name="Genome Biol. Evol.">
        <title>Genomic Diversity of "Deep Ecotype" Alteromonas macleodii Isolates: Evidence for Pan-Mediterranean Clonal Frames.</title>
        <authorList>
            <person name="Lopez-Perez M."/>
            <person name="Gonzaga A."/>
            <person name="Rodriguez-Valera F."/>
        </authorList>
    </citation>
    <scope>NUCLEOTIDE SEQUENCE [LARGE SCALE GENOMIC DNA]</scope>
    <source>
        <strain evidence="2">'English Channel 615'</strain>
    </source>
</reference>
<dbReference type="BioCyc" id="AMAC1300253:G12YX-2438-MONOMER"/>
<gene>
    <name evidence="1" type="ORF">I633_15120</name>
</gene>
<evidence type="ECO:0000313" key="2">
    <source>
        <dbReference type="Proteomes" id="UP000014909"/>
    </source>
</evidence>
<dbReference type="PATRIC" id="fig|1300253.3.peg.3160"/>
<evidence type="ECO:0008006" key="3">
    <source>
        <dbReference type="Google" id="ProtNLM"/>
    </source>
</evidence>
<proteinExistence type="predicted"/>
<name>S5AIT8_9ALTE</name>
<dbReference type="KEGG" id="amh:I633_15120"/>
<dbReference type="Proteomes" id="UP000014909">
    <property type="component" value="Chromosome"/>
</dbReference>
<dbReference type="EMBL" id="CP004846">
    <property type="protein sequence ID" value="AGP78806.1"/>
    <property type="molecule type" value="Genomic_DNA"/>
</dbReference>
<sequence>MHLQQFDNSCIITWRFKKLNAFNPLETIAPSNERLLIGQGKKMNNIKAIFLLGISLFATGCANKVHTYATSTENTIALRALAKQDVQTNIGEFTDSGKNESKVMCRLSSPVGTPEGRTFATYIRDAILAEMVVADLYEDESSTVLTANLNDIYGSTVIGNAYWEFDLSLASSNGKNLDITSRYDYESSYLATSACSEMQRSFVPAVQKLNTEIFSHPDFPALLK</sequence>
<protein>
    <recommendedName>
        <fullName evidence="3">Lipoprotein</fullName>
    </recommendedName>
</protein>
<dbReference type="AlphaFoldDB" id="S5AIT8"/>
<evidence type="ECO:0000313" key="1">
    <source>
        <dbReference type="EMBL" id="AGP78806.1"/>
    </source>
</evidence>
<dbReference type="HOGENOM" id="CLU_125984_0_0_6"/>
<organism evidence="1 2">
    <name type="scientific">Alteromonas mediterranea 615</name>
    <dbReference type="NCBI Taxonomy" id="1300253"/>
    <lineage>
        <taxon>Bacteria</taxon>
        <taxon>Pseudomonadati</taxon>
        <taxon>Pseudomonadota</taxon>
        <taxon>Gammaproteobacteria</taxon>
        <taxon>Alteromonadales</taxon>
        <taxon>Alteromonadaceae</taxon>
        <taxon>Alteromonas/Salinimonas group</taxon>
        <taxon>Alteromonas</taxon>
    </lineage>
</organism>